<sequence length="374" mass="42436">MASPAATRPLPTPPSPGCKAPPRPRAPSGRRRGKGQLRVTGEEEGRISTGRKGGGGFGYNSIFVVVPYFRGECEGDWRIRSGMDLDDFNAVMRRLDVDLWTLIDTAISVAARDHGKELRSRRDGIVEQLYAPVVPRYRNGDWDDGQGGSSTAKSGEKERIQSRGADEKGKLPNEERTQRGSPPVTPSPDSEEDYEEEADEEEEEEAEAEEEDDRDRMRNGRPAEDEESKILAIKEHLDDPDQQSEDSLIQMLQTLADMDIQFKALKATDIGRQVNGLRKHSSTEVRRLVKHLVRKWKDMVDDWVKKNSLETAHPSVIGRLLPSDHPNTRRGERERSSAALRCYLLVLSRNWLKWQMTVTPRSRFKQRSVRIKTR</sequence>
<feature type="region of interest" description="Disordered" evidence="4">
    <location>
        <begin position="136"/>
        <end position="227"/>
    </location>
</feature>
<accession>A0A7I8KI89</accession>
<feature type="domain" description="TFIIS N-terminal" evidence="5">
    <location>
        <begin position="225"/>
        <end position="303"/>
    </location>
</feature>
<feature type="compositionally biased region" description="Acidic residues" evidence="4">
    <location>
        <begin position="189"/>
        <end position="213"/>
    </location>
</feature>
<evidence type="ECO:0000256" key="4">
    <source>
        <dbReference type="SAM" id="MobiDB-lite"/>
    </source>
</evidence>
<dbReference type="PROSITE" id="PS51319">
    <property type="entry name" value="TFIIS_N"/>
    <property type="match status" value="1"/>
</dbReference>
<dbReference type="InterPro" id="IPR003617">
    <property type="entry name" value="TFIIS/CRSP70_N_sub"/>
</dbReference>
<protein>
    <recommendedName>
        <fullName evidence="5">TFIIS N-terminal domain-containing protein</fullName>
    </recommendedName>
</protein>
<dbReference type="GO" id="GO:0005634">
    <property type="term" value="C:nucleus"/>
    <property type="evidence" value="ECO:0007669"/>
    <property type="project" value="UniProtKB-SubCell"/>
</dbReference>
<dbReference type="AlphaFoldDB" id="A0A7I8KI89"/>
<evidence type="ECO:0000256" key="1">
    <source>
        <dbReference type="ARBA" id="ARBA00004123"/>
    </source>
</evidence>
<dbReference type="EMBL" id="LR746268">
    <property type="protein sequence ID" value="CAA7396894.1"/>
    <property type="molecule type" value="Genomic_DNA"/>
</dbReference>
<keyword evidence="2 3" id="KW-0539">Nucleus</keyword>
<gene>
    <name evidence="6" type="ORF">SI8410_05007557</name>
</gene>
<keyword evidence="7" id="KW-1185">Reference proteome</keyword>
<comment type="subcellular location">
    <subcellularLocation>
        <location evidence="1 3">Nucleus</location>
    </subcellularLocation>
</comment>
<dbReference type="Pfam" id="PF08711">
    <property type="entry name" value="Med26"/>
    <property type="match status" value="1"/>
</dbReference>
<evidence type="ECO:0000313" key="7">
    <source>
        <dbReference type="Proteomes" id="UP000663760"/>
    </source>
</evidence>
<dbReference type="PANTHER" id="PTHR47210">
    <property type="entry name" value="MEDIATOR OF RNA POLYMERASE II TRANSCRIPTION SUBUNIT 26C-RELATED"/>
    <property type="match status" value="1"/>
</dbReference>
<reference evidence="6" key="1">
    <citation type="submission" date="2020-02" db="EMBL/GenBank/DDBJ databases">
        <authorList>
            <person name="Scholz U."/>
            <person name="Mascher M."/>
            <person name="Fiebig A."/>
        </authorList>
    </citation>
    <scope>NUCLEOTIDE SEQUENCE</scope>
</reference>
<dbReference type="SUPFAM" id="SSF47676">
    <property type="entry name" value="Conserved domain common to transcription factors TFIIS, elongin A, CRSP70"/>
    <property type="match status" value="1"/>
</dbReference>
<dbReference type="InterPro" id="IPR044790">
    <property type="entry name" value="MD26C-like"/>
</dbReference>
<organism evidence="6 7">
    <name type="scientific">Spirodela intermedia</name>
    <name type="common">Intermediate duckweed</name>
    <dbReference type="NCBI Taxonomy" id="51605"/>
    <lineage>
        <taxon>Eukaryota</taxon>
        <taxon>Viridiplantae</taxon>
        <taxon>Streptophyta</taxon>
        <taxon>Embryophyta</taxon>
        <taxon>Tracheophyta</taxon>
        <taxon>Spermatophyta</taxon>
        <taxon>Magnoliopsida</taxon>
        <taxon>Liliopsida</taxon>
        <taxon>Araceae</taxon>
        <taxon>Lemnoideae</taxon>
        <taxon>Spirodela</taxon>
    </lineage>
</organism>
<evidence type="ECO:0000256" key="2">
    <source>
        <dbReference type="ARBA" id="ARBA00023242"/>
    </source>
</evidence>
<dbReference type="Proteomes" id="UP000663760">
    <property type="component" value="Chromosome 5"/>
</dbReference>
<feature type="compositionally biased region" description="Pro residues" evidence="4">
    <location>
        <begin position="10"/>
        <end position="25"/>
    </location>
</feature>
<name>A0A7I8KI89_SPIIN</name>
<feature type="compositionally biased region" description="Basic and acidic residues" evidence="4">
    <location>
        <begin position="214"/>
        <end position="227"/>
    </location>
</feature>
<dbReference type="InterPro" id="IPR017923">
    <property type="entry name" value="TFIIS_N"/>
</dbReference>
<dbReference type="PANTHER" id="PTHR47210:SF1">
    <property type="entry name" value="MEDIATOR OF RNA POLYMERASE II TRANSCRIPTION SUBUNIT 26C-RELATED"/>
    <property type="match status" value="1"/>
</dbReference>
<evidence type="ECO:0000313" key="6">
    <source>
        <dbReference type="EMBL" id="CAA7396894.1"/>
    </source>
</evidence>
<feature type="region of interest" description="Disordered" evidence="4">
    <location>
        <begin position="1"/>
        <end position="51"/>
    </location>
</feature>
<feature type="compositionally biased region" description="Basic and acidic residues" evidence="4">
    <location>
        <begin position="154"/>
        <end position="178"/>
    </location>
</feature>
<dbReference type="Gene3D" id="1.20.930.10">
    <property type="entry name" value="Conserved domain common to transcription factors TFIIS, elongin A, CRSP70"/>
    <property type="match status" value="1"/>
</dbReference>
<dbReference type="OrthoDB" id="550309at2759"/>
<proteinExistence type="predicted"/>
<dbReference type="CDD" id="cd00183">
    <property type="entry name" value="TFIIS_I"/>
    <property type="match status" value="1"/>
</dbReference>
<dbReference type="SMART" id="SM00509">
    <property type="entry name" value="TFS2N"/>
    <property type="match status" value="1"/>
</dbReference>
<evidence type="ECO:0000256" key="3">
    <source>
        <dbReference type="PROSITE-ProRule" id="PRU00649"/>
    </source>
</evidence>
<evidence type="ECO:0000259" key="5">
    <source>
        <dbReference type="PROSITE" id="PS51319"/>
    </source>
</evidence>
<dbReference type="InterPro" id="IPR035441">
    <property type="entry name" value="TFIIS/LEDGF_dom_sf"/>
</dbReference>